<dbReference type="Proteomes" id="UP000325438">
    <property type="component" value="Unassembled WGS sequence"/>
</dbReference>
<evidence type="ECO:0000313" key="3">
    <source>
        <dbReference type="Proteomes" id="UP000325438"/>
    </source>
</evidence>
<name>A0A5N7JQR4_9PSED</name>
<gene>
    <name evidence="2" type="ORF">F0170_06445</name>
</gene>
<evidence type="ECO:0000313" key="2">
    <source>
        <dbReference type="EMBL" id="MPQ83655.1"/>
    </source>
</evidence>
<sequence>MGDAGANSRPRQPASQESKLHASAPTWPFCLKLAPITVQFVKLQQMAHCNAALMCASDPFWCAIVVMHINWSNLERFPL</sequence>
<dbReference type="AlphaFoldDB" id="A0A5N7JQR4"/>
<protein>
    <submittedName>
        <fullName evidence="2">Uncharacterized protein</fullName>
    </submittedName>
</protein>
<feature type="region of interest" description="Disordered" evidence="1">
    <location>
        <begin position="1"/>
        <end position="21"/>
    </location>
</feature>
<proteinExistence type="predicted"/>
<dbReference type="EMBL" id="VUBA01000039">
    <property type="protein sequence ID" value="MPQ83655.1"/>
    <property type="molecule type" value="Genomic_DNA"/>
</dbReference>
<evidence type="ECO:0000256" key="1">
    <source>
        <dbReference type="SAM" id="MobiDB-lite"/>
    </source>
</evidence>
<organism evidence="2 3">
    <name type="scientific">Pseudomonas kitaguniensis</name>
    <dbReference type="NCBI Taxonomy" id="2607908"/>
    <lineage>
        <taxon>Bacteria</taxon>
        <taxon>Pseudomonadati</taxon>
        <taxon>Pseudomonadota</taxon>
        <taxon>Gammaproteobacteria</taxon>
        <taxon>Pseudomonadales</taxon>
        <taxon>Pseudomonadaceae</taxon>
        <taxon>Pseudomonas</taxon>
    </lineage>
</organism>
<reference evidence="2 3" key="1">
    <citation type="submission" date="2019-09" db="EMBL/GenBank/DDBJ databases">
        <title>The draft genomes of Allium pathogen Pseudomonas sp.</title>
        <authorList>
            <person name="Fujikawa T."/>
            <person name="Sawada H."/>
        </authorList>
    </citation>
    <scope>NUCLEOTIDE SEQUENCE [LARGE SCALE GENOMIC DNA]</scope>
    <source>
        <strain evidence="2 3">MAFF 730085</strain>
    </source>
</reference>
<accession>A0A5N7JQR4</accession>
<comment type="caution">
    <text evidence="2">The sequence shown here is derived from an EMBL/GenBank/DDBJ whole genome shotgun (WGS) entry which is preliminary data.</text>
</comment>